<proteinExistence type="predicted"/>
<comment type="caution">
    <text evidence="1">The sequence shown here is derived from an EMBL/GenBank/DDBJ whole genome shotgun (WGS) entry which is preliminary data.</text>
</comment>
<reference evidence="1 2" key="1">
    <citation type="submission" date="2018-03" db="EMBL/GenBank/DDBJ databases">
        <title>Genomic Encyclopedia of Archaeal and Bacterial Type Strains, Phase II (KMG-II): from individual species to whole genera.</title>
        <authorList>
            <person name="Goeker M."/>
        </authorList>
    </citation>
    <scope>NUCLEOTIDE SEQUENCE [LARGE SCALE GENOMIC DNA]</scope>
    <source>
        <strain evidence="1 2">DSM 44889</strain>
    </source>
</reference>
<dbReference type="EMBL" id="QGDQ01000020">
    <property type="protein sequence ID" value="PWJ51825.1"/>
    <property type="molecule type" value="Genomic_DNA"/>
</dbReference>
<keyword evidence="2" id="KW-1185">Reference proteome</keyword>
<accession>A0A316A2F0</accession>
<evidence type="ECO:0000313" key="2">
    <source>
        <dbReference type="Proteomes" id="UP000245469"/>
    </source>
</evidence>
<gene>
    <name evidence="1" type="ORF">BXY45_120104</name>
</gene>
<protein>
    <submittedName>
        <fullName evidence="1">Uncharacterized protein</fullName>
    </submittedName>
</protein>
<evidence type="ECO:0000313" key="1">
    <source>
        <dbReference type="EMBL" id="PWJ51825.1"/>
    </source>
</evidence>
<organism evidence="1 2">
    <name type="scientific">Quadrisphaera granulorum</name>
    <dbReference type="NCBI Taxonomy" id="317664"/>
    <lineage>
        <taxon>Bacteria</taxon>
        <taxon>Bacillati</taxon>
        <taxon>Actinomycetota</taxon>
        <taxon>Actinomycetes</taxon>
        <taxon>Kineosporiales</taxon>
        <taxon>Kineosporiaceae</taxon>
        <taxon>Quadrisphaera</taxon>
    </lineage>
</organism>
<dbReference type="Proteomes" id="UP000245469">
    <property type="component" value="Unassembled WGS sequence"/>
</dbReference>
<dbReference type="AlphaFoldDB" id="A0A316A2F0"/>
<name>A0A316A2F0_9ACTN</name>
<sequence length="177" mass="19406">MDVPRDRLKTHGVQAPTPGGTALLDQQAAAIGDIDLYWRWNGWFEADERIEASMLKIVGQSPDDLVDGDGRGLVGGPQGLGQGYLWWSGAAWRLPPWTARTTYGRALQRFAKQTAPPLDRAVCDRCAEPGCWGAFVVAFSPHLVGLTLCGDCTYEFIWASPSKYLGEPHWAASIFVN</sequence>